<dbReference type="SUPFAM" id="SSF47954">
    <property type="entry name" value="Cyclin-like"/>
    <property type="match status" value="2"/>
</dbReference>
<accession>A0A8T0IUT0</accession>
<dbReference type="InterPro" id="IPR043198">
    <property type="entry name" value="Cyclin/Ssn8"/>
</dbReference>
<gene>
    <name evidence="2" type="ORF">KC19_2G125500</name>
</gene>
<protein>
    <recommendedName>
        <fullName evidence="1">Cyclin-like domain-containing protein</fullName>
    </recommendedName>
</protein>
<evidence type="ECO:0000259" key="1">
    <source>
        <dbReference type="SMART" id="SM00385"/>
    </source>
</evidence>
<feature type="domain" description="Cyclin-like" evidence="1">
    <location>
        <begin position="158"/>
        <end position="242"/>
    </location>
</feature>
<reference evidence="2" key="1">
    <citation type="submission" date="2020-06" db="EMBL/GenBank/DDBJ databases">
        <title>WGS assembly of Ceratodon purpureus strain R40.</title>
        <authorList>
            <person name="Carey S.B."/>
            <person name="Jenkins J."/>
            <person name="Shu S."/>
            <person name="Lovell J.T."/>
            <person name="Sreedasyam A."/>
            <person name="Maumus F."/>
            <person name="Tiley G.P."/>
            <person name="Fernandez-Pozo N."/>
            <person name="Barry K."/>
            <person name="Chen C."/>
            <person name="Wang M."/>
            <person name="Lipzen A."/>
            <person name="Daum C."/>
            <person name="Saski C.A."/>
            <person name="Payton A.C."/>
            <person name="Mcbreen J.C."/>
            <person name="Conrad R.E."/>
            <person name="Kollar L.M."/>
            <person name="Olsson S."/>
            <person name="Huttunen S."/>
            <person name="Landis J.B."/>
            <person name="Wickett N.J."/>
            <person name="Johnson M.G."/>
            <person name="Rensing S.A."/>
            <person name="Grimwood J."/>
            <person name="Schmutz J."/>
            <person name="Mcdaniel S.F."/>
        </authorList>
    </citation>
    <scope>NUCLEOTIDE SEQUENCE</scope>
    <source>
        <strain evidence="2">R40</strain>
    </source>
</reference>
<keyword evidence="3" id="KW-1185">Reference proteome</keyword>
<dbReference type="Proteomes" id="UP000822688">
    <property type="component" value="Chromosome 2"/>
</dbReference>
<dbReference type="GO" id="GO:0006357">
    <property type="term" value="P:regulation of transcription by RNA polymerase II"/>
    <property type="evidence" value="ECO:0007669"/>
    <property type="project" value="InterPro"/>
</dbReference>
<dbReference type="InterPro" id="IPR036915">
    <property type="entry name" value="Cyclin-like_sf"/>
</dbReference>
<dbReference type="GO" id="GO:0016538">
    <property type="term" value="F:cyclin-dependent protein serine/threonine kinase regulator activity"/>
    <property type="evidence" value="ECO:0007669"/>
    <property type="project" value="InterPro"/>
</dbReference>
<dbReference type="SMART" id="SM00385">
    <property type="entry name" value="CYCLIN"/>
    <property type="match status" value="2"/>
</dbReference>
<proteinExistence type="predicted"/>
<name>A0A8T0IUT0_CERPU</name>
<feature type="domain" description="Cyclin-like" evidence="1">
    <location>
        <begin position="43"/>
        <end position="145"/>
    </location>
</feature>
<dbReference type="PIRSF" id="PIRSF036580">
    <property type="entry name" value="Cyclin_L"/>
    <property type="match status" value="1"/>
</dbReference>
<evidence type="ECO:0000313" key="3">
    <source>
        <dbReference type="Proteomes" id="UP000822688"/>
    </source>
</evidence>
<evidence type="ECO:0000313" key="2">
    <source>
        <dbReference type="EMBL" id="KAG0586897.1"/>
    </source>
</evidence>
<sequence length="255" mass="29372">MRIMTDDGISGFYLTEQQLQNSPSRRDGIDPKRELALRFEGSLLVREIGIKLRQPQVVMATGQVLFHRFFSVISFASYDVRRAAKACEWLASRLEECPRKLQDVLLLYRHIDRLHENLPQPGLLSKDEFSKLQKDLFVAEEVVLRALGYVCNMNLPYIFILVYLKELEAPFELQQVAWNITNDSFCTTLCIRCKSHVVACGIIQAAAQKLSIPLPKKWFEILADVTWEEIEVVCQALHEFYRDHGCHFSPTSVLP</sequence>
<comment type="caution">
    <text evidence="2">The sequence shown here is derived from an EMBL/GenBank/DDBJ whole genome shotgun (WGS) entry which is preliminary data.</text>
</comment>
<organism evidence="2 3">
    <name type="scientific">Ceratodon purpureus</name>
    <name type="common">Fire moss</name>
    <name type="synonym">Dicranum purpureum</name>
    <dbReference type="NCBI Taxonomy" id="3225"/>
    <lineage>
        <taxon>Eukaryota</taxon>
        <taxon>Viridiplantae</taxon>
        <taxon>Streptophyta</taxon>
        <taxon>Embryophyta</taxon>
        <taxon>Bryophyta</taxon>
        <taxon>Bryophytina</taxon>
        <taxon>Bryopsida</taxon>
        <taxon>Dicranidae</taxon>
        <taxon>Pseudoditrichales</taxon>
        <taxon>Ditrichaceae</taxon>
        <taxon>Ceratodon</taxon>
    </lineage>
</organism>
<dbReference type="Gene3D" id="1.10.472.10">
    <property type="entry name" value="Cyclin-like"/>
    <property type="match status" value="2"/>
</dbReference>
<dbReference type="InterPro" id="IPR013763">
    <property type="entry name" value="Cyclin-like_dom"/>
</dbReference>
<dbReference type="PANTHER" id="PTHR10026">
    <property type="entry name" value="CYCLIN"/>
    <property type="match status" value="1"/>
</dbReference>
<dbReference type="AlphaFoldDB" id="A0A8T0IUT0"/>
<dbReference type="EMBL" id="CM026422">
    <property type="protein sequence ID" value="KAG0586897.1"/>
    <property type="molecule type" value="Genomic_DNA"/>
</dbReference>